<evidence type="ECO:0000256" key="3">
    <source>
        <dbReference type="ARBA" id="ARBA00022840"/>
    </source>
</evidence>
<evidence type="ECO:0000313" key="9">
    <source>
        <dbReference type="EMBL" id="KAF4102186.1"/>
    </source>
</evidence>
<dbReference type="GO" id="GO:0005874">
    <property type="term" value="C:microtubule"/>
    <property type="evidence" value="ECO:0007669"/>
    <property type="project" value="TreeGrafter"/>
</dbReference>
<sequence>MSAAKRLNTERSFRVVVRLCARENTHSHTVNRPEHSVSLDEPRASIKVTHLNRVVVDTGRSHKPHIIDLDAVLNEEASQRDVYESTTKSLVEYLMQGYNGCVIVYGSTGSGKTHTMQGCSVSAKHRGIISRAAEDIFACIKPSGCCPKASYCKIRVSFYHIFNEKIYDLLDPKGSEVVWVRDCEEVVRLDGLTEVEVNSAQDLLQVHRRGSALRHTGISKGDFPSRSHMVFNIVVINTMLQSAEGVLTASKLTLVDLASSGQFRSSVVTDIKRTFNATNTNPQETKMLKRSLTIFGNVIFALSSAGSQHVPYRESKLTRALRDCLGGNCRTCLVVTVSSQSSLISETLSSLQFASRAMAVPSRPIYTSQLHYTPEQKDINHLNRQQILPPVGSDRKSQTCLLPNLLSSVSPSEHKLSSGHCGDGLELRTFLPQLEKPGQTEPPGHYSRGSRPGDEKNRADGRTRSLPRSLSGAVLHDAGGRERTGKGSEFSALQRRSVERLSTSSLEPFSAPSATVECPNCSRERKIREEYDKIIVQARRDKDSLSQKVAELENELRTRATQERQEGLSREKTRGNEESTSGTSADIGILKTAEVCLQTEAEELRSELSSCRKREEMLTQTLDSERERLTQDVQKLLTQLNSTRERNSQLESTHNIQRESLLAELQTSREELKRFRESVSLTISQLETEKAELMSHLEDTKSSNEKVCLENAGLRQKLKSFLREINSAPFTESSSPDTNTSHTHAVTTNTEMIVVSQHVSQQCPAGVTQGSECCFSQYEEFQHPEEEFTEKSETTNNSNCEQPLYKPQNLYKQLRREHSLLLDVMLVLYRREWFLQDAIPYVRRTLRKCGLRPEDID</sequence>
<evidence type="ECO:0000256" key="6">
    <source>
        <dbReference type="SAM" id="Coils"/>
    </source>
</evidence>
<dbReference type="Pfam" id="PF00225">
    <property type="entry name" value="Kinesin"/>
    <property type="match status" value="1"/>
</dbReference>
<dbReference type="SUPFAM" id="SSF52540">
    <property type="entry name" value="P-loop containing nucleoside triphosphate hydrolases"/>
    <property type="match status" value="1"/>
</dbReference>
<evidence type="ECO:0000256" key="4">
    <source>
        <dbReference type="ARBA" id="ARBA00023212"/>
    </source>
</evidence>
<dbReference type="GO" id="GO:0008017">
    <property type="term" value="F:microtubule binding"/>
    <property type="evidence" value="ECO:0007669"/>
    <property type="project" value="InterPro"/>
</dbReference>
<keyword evidence="4" id="KW-0206">Cytoskeleton</keyword>
<organism evidence="9 10">
    <name type="scientific">Onychostoma macrolepis</name>
    <dbReference type="NCBI Taxonomy" id="369639"/>
    <lineage>
        <taxon>Eukaryota</taxon>
        <taxon>Metazoa</taxon>
        <taxon>Chordata</taxon>
        <taxon>Craniata</taxon>
        <taxon>Vertebrata</taxon>
        <taxon>Euteleostomi</taxon>
        <taxon>Actinopterygii</taxon>
        <taxon>Neopterygii</taxon>
        <taxon>Teleostei</taxon>
        <taxon>Ostariophysi</taxon>
        <taxon>Cypriniformes</taxon>
        <taxon>Cyprinidae</taxon>
        <taxon>Acrossocheilinae</taxon>
        <taxon>Onychostoma</taxon>
    </lineage>
</organism>
<evidence type="ECO:0000256" key="5">
    <source>
        <dbReference type="PROSITE-ProRule" id="PRU00283"/>
    </source>
</evidence>
<feature type="domain" description="Kinesin motor" evidence="8">
    <location>
        <begin position="16"/>
        <end position="360"/>
    </location>
</feature>
<feature type="binding site" evidence="5">
    <location>
        <begin position="106"/>
        <end position="113"/>
    </location>
    <ligand>
        <name>ATP</name>
        <dbReference type="ChEBI" id="CHEBI:30616"/>
    </ligand>
</feature>
<dbReference type="PRINTS" id="PR00380">
    <property type="entry name" value="KINESINHEAVY"/>
</dbReference>
<comment type="similarity">
    <text evidence="5">Belongs to the TRAFAC class myosin-kinesin ATPase superfamily. Kinesin family.</text>
</comment>
<evidence type="ECO:0000256" key="1">
    <source>
        <dbReference type="ARBA" id="ARBA00004245"/>
    </source>
</evidence>
<evidence type="ECO:0000313" key="10">
    <source>
        <dbReference type="Proteomes" id="UP000579812"/>
    </source>
</evidence>
<dbReference type="GO" id="GO:0016887">
    <property type="term" value="F:ATP hydrolysis activity"/>
    <property type="evidence" value="ECO:0007669"/>
    <property type="project" value="TreeGrafter"/>
</dbReference>
<dbReference type="AlphaFoldDB" id="A0A7J6C4R0"/>
<name>A0A7J6C4R0_9TELE</name>
<dbReference type="InterPro" id="IPR027417">
    <property type="entry name" value="P-loop_NTPase"/>
</dbReference>
<evidence type="ECO:0000256" key="2">
    <source>
        <dbReference type="ARBA" id="ARBA00022741"/>
    </source>
</evidence>
<comment type="caution">
    <text evidence="9">The sequence shown here is derived from an EMBL/GenBank/DDBJ whole genome shotgun (WGS) entry which is preliminary data.</text>
</comment>
<dbReference type="GO" id="GO:0005871">
    <property type="term" value="C:kinesin complex"/>
    <property type="evidence" value="ECO:0007669"/>
    <property type="project" value="TreeGrafter"/>
</dbReference>
<feature type="region of interest" description="Disordered" evidence="7">
    <location>
        <begin position="435"/>
        <end position="517"/>
    </location>
</feature>
<dbReference type="Gene3D" id="3.40.850.10">
    <property type="entry name" value="Kinesin motor domain"/>
    <property type="match status" value="1"/>
</dbReference>
<dbReference type="InterPro" id="IPR027640">
    <property type="entry name" value="Kinesin-like_fam"/>
</dbReference>
<dbReference type="GO" id="GO:0048731">
    <property type="term" value="P:system development"/>
    <property type="evidence" value="ECO:0007669"/>
    <property type="project" value="UniProtKB-ARBA"/>
</dbReference>
<dbReference type="FunFam" id="3.40.850.10:FF:000278">
    <property type="entry name" value="Si:ch211-63b16.4"/>
    <property type="match status" value="1"/>
</dbReference>
<keyword evidence="5" id="KW-0505">Motor protein</keyword>
<dbReference type="PANTHER" id="PTHR24115:SF1004">
    <property type="entry name" value="KINESIN-LIKE PROTEIN KIF15"/>
    <property type="match status" value="1"/>
</dbReference>
<feature type="compositionally biased region" description="Basic and acidic residues" evidence="7">
    <location>
        <begin position="451"/>
        <end position="463"/>
    </location>
</feature>
<reference evidence="9 10" key="1">
    <citation type="submission" date="2020-04" db="EMBL/GenBank/DDBJ databases">
        <title>Chromosome-level genome assembly of a cyprinid fish Onychostoma macrolepis by integration of Nanopore Sequencing, Bionano and Hi-C technology.</title>
        <authorList>
            <person name="Wang D."/>
        </authorList>
    </citation>
    <scope>NUCLEOTIDE SEQUENCE [LARGE SCALE GENOMIC DNA]</scope>
    <source>
        <strain evidence="9">SWU-2019</strain>
        <tissue evidence="9">Muscle</tissue>
    </source>
</reference>
<keyword evidence="2 5" id="KW-0547">Nucleotide-binding</keyword>
<dbReference type="InterPro" id="IPR036961">
    <property type="entry name" value="Kinesin_motor_dom_sf"/>
</dbReference>
<gene>
    <name evidence="9" type="ORF">G5714_016986</name>
</gene>
<evidence type="ECO:0000259" key="8">
    <source>
        <dbReference type="PROSITE" id="PS50067"/>
    </source>
</evidence>
<feature type="region of interest" description="Disordered" evidence="7">
    <location>
        <begin position="553"/>
        <end position="585"/>
    </location>
</feature>
<dbReference type="InterPro" id="IPR001752">
    <property type="entry name" value="Kinesin_motor_dom"/>
</dbReference>
<dbReference type="Proteomes" id="UP000579812">
    <property type="component" value="Unassembled WGS sequence"/>
</dbReference>
<dbReference type="PANTHER" id="PTHR24115">
    <property type="entry name" value="KINESIN-RELATED"/>
    <property type="match status" value="1"/>
</dbReference>
<feature type="coiled-coil region" evidence="6">
    <location>
        <begin position="601"/>
        <end position="703"/>
    </location>
</feature>
<dbReference type="PROSITE" id="PS50067">
    <property type="entry name" value="KINESIN_MOTOR_2"/>
    <property type="match status" value="1"/>
</dbReference>
<keyword evidence="3 5" id="KW-0067">ATP-binding</keyword>
<keyword evidence="4" id="KW-0963">Cytoplasm</keyword>
<evidence type="ECO:0000256" key="7">
    <source>
        <dbReference type="SAM" id="MobiDB-lite"/>
    </source>
</evidence>
<feature type="compositionally biased region" description="Basic and acidic residues" evidence="7">
    <location>
        <begin position="553"/>
        <end position="577"/>
    </location>
</feature>
<proteinExistence type="inferred from homology"/>
<protein>
    <recommendedName>
        <fullName evidence="8">Kinesin motor domain-containing protein</fullName>
    </recommendedName>
</protein>
<keyword evidence="10" id="KW-1185">Reference proteome</keyword>
<dbReference type="EMBL" id="JAAMOB010000017">
    <property type="protein sequence ID" value="KAF4102186.1"/>
    <property type="molecule type" value="Genomic_DNA"/>
</dbReference>
<accession>A0A7J6C4R0</accession>
<dbReference type="GO" id="GO:0005524">
    <property type="term" value="F:ATP binding"/>
    <property type="evidence" value="ECO:0007669"/>
    <property type="project" value="UniProtKB-UniRule"/>
</dbReference>
<dbReference type="SMART" id="SM00129">
    <property type="entry name" value="KISc"/>
    <property type="match status" value="1"/>
</dbReference>
<dbReference type="GO" id="GO:0003777">
    <property type="term" value="F:microtubule motor activity"/>
    <property type="evidence" value="ECO:0007669"/>
    <property type="project" value="InterPro"/>
</dbReference>
<comment type="subcellular location">
    <subcellularLocation>
        <location evidence="1">Cytoplasm</location>
        <location evidence="1">Cytoskeleton</location>
    </subcellularLocation>
</comment>
<keyword evidence="6" id="KW-0175">Coiled coil</keyword>
<dbReference type="GO" id="GO:0007018">
    <property type="term" value="P:microtubule-based movement"/>
    <property type="evidence" value="ECO:0007669"/>
    <property type="project" value="InterPro"/>
</dbReference>